<evidence type="ECO:0000313" key="2">
    <source>
        <dbReference type="Proteomes" id="UP000016935"/>
    </source>
</evidence>
<name>R0K4A3_EXST2</name>
<dbReference type="HOGENOM" id="CLU_1653210_0_0_1"/>
<dbReference type="AlphaFoldDB" id="R0K4A3"/>
<dbReference type="GeneID" id="19403777"/>
<sequence length="160" mass="18070">MSNELIRIIEYLSVYNVTVYVIDYVVKHDYTALDNIRYLILDITRLMSTITRSYHISASLCTQLDLSAHNEPNRILFGNRATDEGSCLIRETRDPLTPYTNVFLLIGTVTENTTGSTLMEMLDSISIIPSGPSILEMMCCVTKVRTVAIKYHLVLSESVL</sequence>
<dbReference type="EMBL" id="KB908833">
    <property type="protein sequence ID" value="EOA83142.1"/>
    <property type="molecule type" value="Genomic_DNA"/>
</dbReference>
<organism evidence="1 2">
    <name type="scientific">Exserohilum turcicum (strain 28A)</name>
    <name type="common">Northern leaf blight fungus</name>
    <name type="synonym">Setosphaeria turcica</name>
    <dbReference type="NCBI Taxonomy" id="671987"/>
    <lineage>
        <taxon>Eukaryota</taxon>
        <taxon>Fungi</taxon>
        <taxon>Dikarya</taxon>
        <taxon>Ascomycota</taxon>
        <taxon>Pezizomycotina</taxon>
        <taxon>Dothideomycetes</taxon>
        <taxon>Pleosporomycetidae</taxon>
        <taxon>Pleosporales</taxon>
        <taxon>Pleosporineae</taxon>
        <taxon>Pleosporaceae</taxon>
        <taxon>Exserohilum</taxon>
    </lineage>
</organism>
<proteinExistence type="predicted"/>
<keyword evidence="2" id="KW-1185">Reference proteome</keyword>
<protein>
    <submittedName>
        <fullName evidence="1">Uncharacterized protein</fullName>
    </submittedName>
</protein>
<reference evidence="1 2" key="2">
    <citation type="journal article" date="2013" name="PLoS Genet.">
        <title>Comparative genome structure, secondary metabolite, and effector coding capacity across Cochliobolus pathogens.</title>
        <authorList>
            <person name="Condon B.J."/>
            <person name="Leng Y."/>
            <person name="Wu D."/>
            <person name="Bushley K.E."/>
            <person name="Ohm R.A."/>
            <person name="Otillar R."/>
            <person name="Martin J."/>
            <person name="Schackwitz W."/>
            <person name="Grimwood J."/>
            <person name="MohdZainudin N."/>
            <person name="Xue C."/>
            <person name="Wang R."/>
            <person name="Manning V.A."/>
            <person name="Dhillon B."/>
            <person name="Tu Z.J."/>
            <person name="Steffenson B.J."/>
            <person name="Salamov A."/>
            <person name="Sun H."/>
            <person name="Lowry S."/>
            <person name="LaButti K."/>
            <person name="Han J."/>
            <person name="Copeland A."/>
            <person name="Lindquist E."/>
            <person name="Barry K."/>
            <person name="Schmutz J."/>
            <person name="Baker S.E."/>
            <person name="Ciuffetti L.M."/>
            <person name="Grigoriev I.V."/>
            <person name="Zhong S."/>
            <person name="Turgeon B.G."/>
        </authorList>
    </citation>
    <scope>NUCLEOTIDE SEQUENCE [LARGE SCALE GENOMIC DNA]</scope>
    <source>
        <strain evidence="2">28A</strain>
    </source>
</reference>
<reference evidence="1 2" key="1">
    <citation type="journal article" date="2012" name="PLoS Pathog.">
        <title>Diverse lifestyles and strategies of plant pathogenesis encoded in the genomes of eighteen Dothideomycetes fungi.</title>
        <authorList>
            <person name="Ohm R.A."/>
            <person name="Feau N."/>
            <person name="Henrissat B."/>
            <person name="Schoch C.L."/>
            <person name="Horwitz B.A."/>
            <person name="Barry K.W."/>
            <person name="Condon B.J."/>
            <person name="Copeland A.C."/>
            <person name="Dhillon B."/>
            <person name="Glaser F."/>
            <person name="Hesse C.N."/>
            <person name="Kosti I."/>
            <person name="LaButti K."/>
            <person name="Lindquist E.A."/>
            <person name="Lucas S."/>
            <person name="Salamov A.A."/>
            <person name="Bradshaw R.E."/>
            <person name="Ciuffetti L."/>
            <person name="Hamelin R.C."/>
            <person name="Kema G.H.J."/>
            <person name="Lawrence C."/>
            <person name="Scott J.A."/>
            <person name="Spatafora J.W."/>
            <person name="Turgeon B.G."/>
            <person name="de Wit P.J.G.M."/>
            <person name="Zhong S."/>
            <person name="Goodwin S.B."/>
            <person name="Grigoriev I.V."/>
        </authorList>
    </citation>
    <scope>NUCLEOTIDE SEQUENCE [LARGE SCALE GENOMIC DNA]</scope>
    <source>
        <strain evidence="2">28A</strain>
    </source>
</reference>
<accession>R0K4A3</accession>
<dbReference type="Proteomes" id="UP000016935">
    <property type="component" value="Unassembled WGS sequence"/>
</dbReference>
<evidence type="ECO:0000313" key="1">
    <source>
        <dbReference type="EMBL" id="EOA83142.1"/>
    </source>
</evidence>
<gene>
    <name evidence="1" type="ORF">SETTUDRAFT_33464</name>
</gene>
<dbReference type="RefSeq" id="XP_008028787.1">
    <property type="nucleotide sequence ID" value="XM_008030596.1"/>
</dbReference>